<keyword evidence="1" id="KW-0812">Transmembrane</keyword>
<keyword evidence="1" id="KW-1133">Transmembrane helix</keyword>
<accession>A0A8J2KAP4</accession>
<dbReference type="OrthoDB" id="6349518at2759"/>
<evidence type="ECO:0000313" key="2">
    <source>
        <dbReference type="EMBL" id="CAG7786301.1"/>
    </source>
</evidence>
<reference evidence="2" key="1">
    <citation type="submission" date="2021-06" db="EMBL/GenBank/DDBJ databases">
        <authorList>
            <person name="Hodson N. C."/>
            <person name="Mongue J. A."/>
            <person name="Jaron S. K."/>
        </authorList>
    </citation>
    <scope>NUCLEOTIDE SEQUENCE</scope>
</reference>
<dbReference type="EMBL" id="CAJVCH010314878">
    <property type="protein sequence ID" value="CAG7786301.1"/>
    <property type="molecule type" value="Genomic_DNA"/>
</dbReference>
<protein>
    <submittedName>
        <fullName evidence="2">Uncharacterized protein</fullName>
    </submittedName>
</protein>
<feature type="transmembrane region" description="Helical" evidence="1">
    <location>
        <begin position="9"/>
        <end position="36"/>
    </location>
</feature>
<dbReference type="AlphaFoldDB" id="A0A8J2KAP4"/>
<dbReference type="PROSITE" id="PS51257">
    <property type="entry name" value="PROKAR_LIPOPROTEIN"/>
    <property type="match status" value="1"/>
</dbReference>
<dbReference type="GO" id="GO:0002028">
    <property type="term" value="P:regulation of sodium ion transport"/>
    <property type="evidence" value="ECO:0007669"/>
    <property type="project" value="TreeGrafter"/>
</dbReference>
<keyword evidence="3" id="KW-1185">Reference proteome</keyword>
<keyword evidence="1" id="KW-0472">Membrane</keyword>
<evidence type="ECO:0000313" key="3">
    <source>
        <dbReference type="Proteomes" id="UP000708208"/>
    </source>
</evidence>
<proteinExistence type="predicted"/>
<dbReference type="Proteomes" id="UP000708208">
    <property type="component" value="Unassembled WGS sequence"/>
</dbReference>
<dbReference type="GO" id="GO:0017080">
    <property type="term" value="F:sodium channel regulator activity"/>
    <property type="evidence" value="ECO:0007669"/>
    <property type="project" value="TreeGrafter"/>
</dbReference>
<gene>
    <name evidence="2" type="ORF">AFUS01_LOCUS24875</name>
</gene>
<dbReference type="GO" id="GO:0005886">
    <property type="term" value="C:plasma membrane"/>
    <property type="evidence" value="ECO:0007669"/>
    <property type="project" value="TreeGrafter"/>
</dbReference>
<feature type="non-terminal residue" evidence="2">
    <location>
        <position position="217"/>
    </location>
</feature>
<name>A0A8J2KAP4_9HEXA</name>
<organism evidence="2 3">
    <name type="scientific">Allacma fusca</name>
    <dbReference type="NCBI Taxonomy" id="39272"/>
    <lineage>
        <taxon>Eukaryota</taxon>
        <taxon>Metazoa</taxon>
        <taxon>Ecdysozoa</taxon>
        <taxon>Arthropoda</taxon>
        <taxon>Hexapoda</taxon>
        <taxon>Collembola</taxon>
        <taxon>Symphypleona</taxon>
        <taxon>Sminthuridae</taxon>
        <taxon>Allacma</taxon>
    </lineage>
</organism>
<comment type="caution">
    <text evidence="2">The sequence shown here is derived from an EMBL/GenBank/DDBJ whole genome shotgun (WGS) entry which is preliminary data.</text>
</comment>
<sequence>MNSPFEKRVCLTICICQLTAVLSCVSIVYLTVAVYVPSYRLLNSGFTADTVMCTTVSNRTVNCEGENSIPAWSSCGEWCLSKSSGTCTQISVDVRVNGTNILLEDCESEEVIWCDGIDPKKKSFECIMGDCAGLNGLFNCTVAASSVSATEAAHGSRCRDLTDVLACNLTSLDPEVHCNTKKACLKLEGLYQCREGHCSRVRPPFKCEKKCTGIKTG</sequence>
<evidence type="ECO:0000256" key="1">
    <source>
        <dbReference type="SAM" id="Phobius"/>
    </source>
</evidence>
<dbReference type="PANTHER" id="PTHR12335:SF3">
    <property type="entry name" value="IP11896P"/>
    <property type="match status" value="1"/>
</dbReference>
<dbReference type="PANTHER" id="PTHR12335">
    <property type="entry name" value="TIPE PROTEIN TEMPERATURE-INDUCED PARALYTIC E"/>
    <property type="match status" value="1"/>
</dbReference>
<dbReference type="InterPro" id="IPR031578">
    <property type="entry name" value="TipE"/>
</dbReference>